<proteinExistence type="predicted"/>
<keyword evidence="1" id="KW-0812">Transmembrane</keyword>
<sequence length="204" mass="21275">MIPRTDAPAAKGRLRAAWRAAHAPVAGVPRWALIAAYAIPFTVLPSALWRIADVVLHVPLGEGSQGRGDLPSWLPIEVYVILLSVASELLAFAAVGLVATWGEVVPRWVPVARGRRVPVAAAVLPALLGAVALTAMWTSAAVAMSAGETIQGDPLPAGVPFVAHDWRAAVFAVAYAPLLLWGPLLGAVAIAYWRRRAGAVAAPA</sequence>
<organism evidence="2 3">
    <name type="scientific">Marinactinospora rubrisoli</name>
    <dbReference type="NCBI Taxonomy" id="2715399"/>
    <lineage>
        <taxon>Bacteria</taxon>
        <taxon>Bacillati</taxon>
        <taxon>Actinomycetota</taxon>
        <taxon>Actinomycetes</taxon>
        <taxon>Streptosporangiales</taxon>
        <taxon>Nocardiopsidaceae</taxon>
        <taxon>Marinactinospora</taxon>
    </lineage>
</organism>
<protein>
    <submittedName>
        <fullName evidence="2">Uncharacterized protein</fullName>
    </submittedName>
</protein>
<feature type="transmembrane region" description="Helical" evidence="1">
    <location>
        <begin position="119"/>
        <end position="146"/>
    </location>
</feature>
<gene>
    <name evidence="2" type="ORF">ACFQRF_03100</name>
</gene>
<keyword evidence="1" id="KW-1133">Transmembrane helix</keyword>
<dbReference type="RefSeq" id="WP_379868597.1">
    <property type="nucleotide sequence ID" value="NZ_JBHTBH010000001.1"/>
</dbReference>
<feature type="transmembrane region" description="Helical" evidence="1">
    <location>
        <begin position="166"/>
        <end position="193"/>
    </location>
</feature>
<dbReference type="Proteomes" id="UP001596540">
    <property type="component" value="Unassembled WGS sequence"/>
</dbReference>
<reference evidence="3" key="1">
    <citation type="journal article" date="2019" name="Int. J. Syst. Evol. Microbiol.">
        <title>The Global Catalogue of Microorganisms (GCM) 10K type strain sequencing project: providing services to taxonomists for standard genome sequencing and annotation.</title>
        <authorList>
            <consortium name="The Broad Institute Genomics Platform"/>
            <consortium name="The Broad Institute Genome Sequencing Center for Infectious Disease"/>
            <person name="Wu L."/>
            <person name="Ma J."/>
        </authorList>
    </citation>
    <scope>NUCLEOTIDE SEQUENCE [LARGE SCALE GENOMIC DNA]</scope>
    <source>
        <strain evidence="3">CGMCC 4.7382</strain>
    </source>
</reference>
<feature type="transmembrane region" description="Helical" evidence="1">
    <location>
        <begin position="72"/>
        <end position="98"/>
    </location>
</feature>
<evidence type="ECO:0000256" key="1">
    <source>
        <dbReference type="SAM" id="Phobius"/>
    </source>
</evidence>
<accession>A0ABW2KC24</accession>
<evidence type="ECO:0000313" key="3">
    <source>
        <dbReference type="Proteomes" id="UP001596540"/>
    </source>
</evidence>
<keyword evidence="1" id="KW-0472">Membrane</keyword>
<feature type="transmembrane region" description="Helical" evidence="1">
    <location>
        <begin position="31"/>
        <end position="52"/>
    </location>
</feature>
<keyword evidence="3" id="KW-1185">Reference proteome</keyword>
<dbReference type="EMBL" id="JBHTBH010000001">
    <property type="protein sequence ID" value="MFC7326719.1"/>
    <property type="molecule type" value="Genomic_DNA"/>
</dbReference>
<name>A0ABW2KC24_9ACTN</name>
<comment type="caution">
    <text evidence="2">The sequence shown here is derived from an EMBL/GenBank/DDBJ whole genome shotgun (WGS) entry which is preliminary data.</text>
</comment>
<evidence type="ECO:0000313" key="2">
    <source>
        <dbReference type="EMBL" id="MFC7326719.1"/>
    </source>
</evidence>